<dbReference type="InterPro" id="IPR011993">
    <property type="entry name" value="PH-like_dom_sf"/>
</dbReference>
<sequence>MPHPSPPCPLLPHSVSPRPAAPPSPPSSPPSTPRPPSPPPDPIARPAAVNAALLSTLAPAPPPKRLSLTGAAAISADTPPKRLSLAGGAAATSADTPPKRLSLAGGAAKRGSLGADAPPPLSAAAGSQRSLLAAEPPPHRASSALRADSRDSVASAASDAPPPRVQSLPRLSGAKGRSAREIVRESESLLLSHRESAALCRGASDGVAAEEAGGGVGARVEAQGGAGDEAARGVGEGEGGEGGEGGGVVRLSELPTIHGSDRSSELSSDSDRPESLVEDAEGGSWQPTAAFEAHAPTDEASESTDLDIIDRTNCAAILEQMPFLNEADRGHVRSLIQKAAAAEHQVLRGSGGVGGSGSVREGEVELVLPDKGSLYLKDGRLALEFYQSEAVITRVDPDAPTLRACCFVGDVVLAVNGAPIDTVATLHKLLQAHTSGEPPAVQRALRAIHEPRVGARENEWHERVRFCAWVEICPPQGVKAGPEKSSGGKTGKKNLLQTGGMGVLVVGAQRVRVLQLALVGTRQGVLFPTLVGHLRKQGAPGQFSRSKWTRRRFELLGGSLFYYEPDGKLKGEIHINEPTVQVLDDPSWTQLAEPHSFVISTRKRSWALQATDERTKAQWVDTLRQHVGKPCEPLLLLEDVSCTIVLDEHVLSLHAIKSTDGLKGQLSFSFGGSALHVSTPSVSEAALQFCAAWQHLAVFLGAPIDGSRHDSWLQPHADGAHFALRPYHLRWRPSSPAAAADGTFVETAGELTLKLAADASTPWGKCSSLRRRHCLLRPSIREASVYEIAIFETDAALQLSRSLHRHAEAPAYPVHGANAAIELPRVRAVRPAADATAPPHAVELLLAEPDGVLTLEAAGWEEADVWAEAMRRVLPASCFVPPAAGSLEWVDGGGEGGGRRRTHPSSWMGCGQELACALLTMGDYQRVGRCEAAAVHLIAAVDADAAGGPALCLEQRRGHCWAEAELELLFAALTHNTRVVAVRLLKFALGGQAARAVTELLRHNASLRRLEMIDCSFSEGVPKFWAEAVASNPHMPLAALVIRSTLAKPKAEVSAAIGAMLSAWPTALEELVLSGVGAGVKAGVIDALTRHSTRLLHLRSLKSLGLSMDTTDERTFMALSSLVKRAVNLTSLDVHPASKWRPLNLKADHRCLALVLASARSKPSLQHLALDGFNLSIPDTVSALHLMRISKECVALHTLSLEGTHISADALSAVVGLLVHNASRAPVDLNLSRNNLGPVGAYKLATVLAGAVALRGLNLSDNQIGAEALISILAELKGLRPLQRLGVGKNIAMPKGAEQIQTIKEPLPHEDPPSLSSLPDPSEDAGSLSDPQPSSGPMSAVTPSASEAPPARHRGDDFDADMGRRAISALCDLISHPDCSLESIDASGSPDWAAPTELARLISALPQCASITSADLSGHGACPVPADVVQAVVETIRASRALNTLQLQRNGLGLQAFGQALAAWEHHSATLEACHFYSYDPRQPDGLAALAAEGVSASLVPQLSELLAKANVLSARNRRLSAAIQLLPREGTPSSPVNPTNDTCS</sequence>
<name>A0AB34IFK5_PRYPA</name>
<dbReference type="Gene3D" id="2.30.29.30">
    <property type="entry name" value="Pleckstrin-homology domain (PH domain)/Phosphotyrosine-binding domain (PTB)"/>
    <property type="match status" value="1"/>
</dbReference>
<dbReference type="InterPro" id="IPR052410">
    <property type="entry name" value="DRC5"/>
</dbReference>
<keyword evidence="3" id="KW-0206">Cytoskeleton</keyword>
<feature type="compositionally biased region" description="Low complexity" evidence="4">
    <location>
        <begin position="83"/>
        <end position="96"/>
    </location>
</feature>
<dbReference type="PANTHER" id="PTHR24107:SF2">
    <property type="entry name" value="NLR FAMILY CARD DOMAIN CONTAINING 3"/>
    <property type="match status" value="1"/>
</dbReference>
<dbReference type="InterPro" id="IPR032675">
    <property type="entry name" value="LRR_dom_sf"/>
</dbReference>
<dbReference type="SUPFAM" id="SSF50156">
    <property type="entry name" value="PDZ domain-like"/>
    <property type="match status" value="1"/>
</dbReference>
<feature type="region of interest" description="Disordered" evidence="4">
    <location>
        <begin position="205"/>
        <end position="284"/>
    </location>
</feature>
<evidence type="ECO:0000256" key="3">
    <source>
        <dbReference type="ARBA" id="ARBA00023212"/>
    </source>
</evidence>
<proteinExistence type="predicted"/>
<feature type="region of interest" description="Disordered" evidence="4">
    <location>
        <begin position="1306"/>
        <end position="1359"/>
    </location>
</feature>
<protein>
    <recommendedName>
        <fullName evidence="5">PH domain-containing protein</fullName>
    </recommendedName>
</protein>
<feature type="compositionally biased region" description="Basic and acidic residues" evidence="4">
    <location>
        <begin position="259"/>
        <end position="275"/>
    </location>
</feature>
<keyword evidence="7" id="KW-1185">Reference proteome</keyword>
<feature type="compositionally biased region" description="Low complexity" evidence="4">
    <location>
        <begin position="44"/>
        <end position="58"/>
    </location>
</feature>
<evidence type="ECO:0000313" key="6">
    <source>
        <dbReference type="EMBL" id="KAL1498904.1"/>
    </source>
</evidence>
<feature type="region of interest" description="Disordered" evidence="4">
    <location>
        <begin position="1"/>
        <end position="66"/>
    </location>
</feature>
<dbReference type="CDD" id="cd00821">
    <property type="entry name" value="PH"/>
    <property type="match status" value="1"/>
</dbReference>
<dbReference type="SUPFAM" id="SSF50729">
    <property type="entry name" value="PH domain-like"/>
    <property type="match status" value="1"/>
</dbReference>
<dbReference type="Pfam" id="PF00169">
    <property type="entry name" value="PH"/>
    <property type="match status" value="1"/>
</dbReference>
<dbReference type="InterPro" id="IPR001849">
    <property type="entry name" value="PH_domain"/>
</dbReference>
<dbReference type="Gene3D" id="3.80.10.10">
    <property type="entry name" value="Ribonuclease Inhibitor"/>
    <property type="match status" value="1"/>
</dbReference>
<dbReference type="EMBL" id="JBGBPQ010000026">
    <property type="protein sequence ID" value="KAL1498904.1"/>
    <property type="molecule type" value="Genomic_DNA"/>
</dbReference>
<evidence type="ECO:0000256" key="4">
    <source>
        <dbReference type="SAM" id="MobiDB-lite"/>
    </source>
</evidence>
<comment type="subcellular location">
    <subcellularLocation>
        <location evidence="1">Cytoplasm</location>
        <location evidence="1">Cytoskeleton</location>
    </subcellularLocation>
</comment>
<dbReference type="InterPro" id="IPR036034">
    <property type="entry name" value="PDZ_sf"/>
</dbReference>
<feature type="domain" description="PH" evidence="5">
    <location>
        <begin position="527"/>
        <end position="628"/>
    </location>
</feature>
<keyword evidence="2" id="KW-0963">Cytoplasm</keyword>
<dbReference type="Proteomes" id="UP001515480">
    <property type="component" value="Unassembled WGS sequence"/>
</dbReference>
<feature type="compositionally biased region" description="Polar residues" evidence="4">
    <location>
        <begin position="1329"/>
        <end position="1345"/>
    </location>
</feature>
<feature type="compositionally biased region" description="Pro residues" evidence="4">
    <location>
        <begin position="1"/>
        <end position="10"/>
    </location>
</feature>
<comment type="caution">
    <text evidence="6">The sequence shown here is derived from an EMBL/GenBank/DDBJ whole genome shotgun (WGS) entry which is preliminary data.</text>
</comment>
<dbReference type="SMART" id="SM00233">
    <property type="entry name" value="PH"/>
    <property type="match status" value="2"/>
</dbReference>
<evidence type="ECO:0000256" key="1">
    <source>
        <dbReference type="ARBA" id="ARBA00004245"/>
    </source>
</evidence>
<feature type="compositionally biased region" description="Gly residues" evidence="4">
    <location>
        <begin position="234"/>
        <end position="248"/>
    </location>
</feature>
<feature type="compositionally biased region" description="Pro residues" evidence="4">
    <location>
        <begin position="19"/>
        <end position="43"/>
    </location>
</feature>
<dbReference type="Gene3D" id="2.30.42.10">
    <property type="match status" value="1"/>
</dbReference>
<dbReference type="GO" id="GO:0005856">
    <property type="term" value="C:cytoskeleton"/>
    <property type="evidence" value="ECO:0007669"/>
    <property type="project" value="UniProtKB-SubCell"/>
</dbReference>
<organism evidence="6 7">
    <name type="scientific">Prymnesium parvum</name>
    <name type="common">Toxic golden alga</name>
    <dbReference type="NCBI Taxonomy" id="97485"/>
    <lineage>
        <taxon>Eukaryota</taxon>
        <taxon>Haptista</taxon>
        <taxon>Haptophyta</taxon>
        <taxon>Prymnesiophyceae</taxon>
        <taxon>Prymnesiales</taxon>
        <taxon>Prymnesiaceae</taxon>
        <taxon>Prymnesium</taxon>
    </lineage>
</organism>
<evidence type="ECO:0000256" key="2">
    <source>
        <dbReference type="ARBA" id="ARBA00022490"/>
    </source>
</evidence>
<evidence type="ECO:0000259" key="5">
    <source>
        <dbReference type="PROSITE" id="PS50003"/>
    </source>
</evidence>
<dbReference type="SUPFAM" id="SSF52047">
    <property type="entry name" value="RNI-like"/>
    <property type="match status" value="1"/>
</dbReference>
<feature type="region of interest" description="Disordered" evidence="4">
    <location>
        <begin position="79"/>
        <end position="183"/>
    </location>
</feature>
<gene>
    <name evidence="6" type="ORF">AB1Y20_013426</name>
</gene>
<dbReference type="PANTHER" id="PTHR24107">
    <property type="entry name" value="YNEIN REGULATORY COMPLEX SUBUNIT 5"/>
    <property type="match status" value="1"/>
</dbReference>
<reference evidence="6 7" key="1">
    <citation type="journal article" date="2024" name="Science">
        <title>Giant polyketide synthase enzymes in the biosynthesis of giant marine polyether toxins.</title>
        <authorList>
            <person name="Fallon T.R."/>
            <person name="Shende V.V."/>
            <person name="Wierzbicki I.H."/>
            <person name="Pendleton A.L."/>
            <person name="Watervoot N.F."/>
            <person name="Auber R.P."/>
            <person name="Gonzalez D.J."/>
            <person name="Wisecaver J.H."/>
            <person name="Moore B.S."/>
        </authorList>
    </citation>
    <scope>NUCLEOTIDE SEQUENCE [LARGE SCALE GENOMIC DNA]</scope>
    <source>
        <strain evidence="6 7">12B1</strain>
    </source>
</reference>
<dbReference type="PROSITE" id="PS50003">
    <property type="entry name" value="PH_DOMAIN"/>
    <property type="match status" value="1"/>
</dbReference>
<feature type="compositionally biased region" description="Low complexity" evidence="4">
    <location>
        <begin position="140"/>
        <end position="159"/>
    </location>
</feature>
<accession>A0AB34IFK5</accession>
<evidence type="ECO:0000313" key="7">
    <source>
        <dbReference type="Proteomes" id="UP001515480"/>
    </source>
</evidence>